<evidence type="ECO:0000256" key="6">
    <source>
        <dbReference type="ARBA" id="ARBA00022989"/>
    </source>
</evidence>
<evidence type="ECO:0000256" key="7">
    <source>
        <dbReference type="ARBA" id="ARBA00023136"/>
    </source>
</evidence>
<dbReference type="OrthoDB" id="9816572at2"/>
<keyword evidence="5 10" id="KW-0573">Peptidoglycan synthesis</keyword>
<dbReference type="PANTHER" id="PTHR47019">
    <property type="entry name" value="LIPID II FLIPPASE MURJ"/>
    <property type="match status" value="1"/>
</dbReference>
<evidence type="ECO:0000256" key="2">
    <source>
        <dbReference type="ARBA" id="ARBA00022475"/>
    </source>
</evidence>
<feature type="transmembrane region" description="Helical" evidence="10">
    <location>
        <begin position="277"/>
        <end position="298"/>
    </location>
</feature>
<sequence length="520" mass="59253">MNLLKPLIRVSFITTFSRVLGFIRDNIIARTFGASIMTDAFFVAFKLSNFLRRIFAEGACYQIFLPILSEYKCFFDIKEIKTFISRAFGLLIIILIIIIFFGLLLAPWIIRIAVPGFDNISEKFDTTVLLFRIMIPYILLISLASFMGATLNTWNFFLVPAFIPIFLNISMIGFMLCSKYLYLCTPIVGLSWSVFVGGLLQCIYCLPFLKKVNLLVCPTVNLHDNRIHRICRSAGLMLVAVLSNQISLTINTIFASFLPDGSISWIYYADRIIELPIGIFGVTLTTVLLPCLSRFIAIGSSVEYFNLINWGLKLCCVLSFPSAVILGVLSKPLIITLFQYGKFSGFDVLMTQYSVIAYSIGLPGLILTKVLTAGFYSRHDIQTPIRMIIITVVFSQFINMMFIHILKHVAFACSISLGAWLNAGLLFWQFKKKYLFRLSSGWLHFLCKLVIALCFMYIAIFFMQLLIYGNGEGWVINHMFYRLLKIISILILGISSYLAILKLLGFRVKDFFWFHRDTTN</sequence>
<dbReference type="CDD" id="cd13123">
    <property type="entry name" value="MATE_MurJ_like"/>
    <property type="match status" value="1"/>
</dbReference>
<dbReference type="InterPro" id="IPR051050">
    <property type="entry name" value="Lipid_II_flippase_MurJ/MviN"/>
</dbReference>
<dbReference type="PRINTS" id="PR01806">
    <property type="entry name" value="VIRFACTRMVIN"/>
</dbReference>
<protein>
    <recommendedName>
        <fullName evidence="10">Probable lipid II flippase MurJ</fullName>
    </recommendedName>
</protein>
<name>E8Q720_BLOVB</name>
<feature type="transmembrane region" description="Helical" evidence="10">
    <location>
        <begin position="236"/>
        <end position="257"/>
    </location>
</feature>
<reference evidence="12 13" key="1">
    <citation type="journal article" date="2010" name="BMC Genomics">
        <title>Unprecedented loss of ammonia assimilation capability in a urease-encoding bacterial mutualist.</title>
        <authorList>
            <person name="Williams L.E."/>
            <person name="Wernegreen J.J."/>
        </authorList>
    </citation>
    <scope>NUCLEOTIDE SEQUENCE [LARGE SCALE GENOMIC DNA]</scope>
    <source>
        <strain evidence="12 13">BVAF</strain>
    </source>
</reference>
<evidence type="ECO:0000256" key="4">
    <source>
        <dbReference type="ARBA" id="ARBA00022960"/>
    </source>
</evidence>
<dbReference type="RefSeq" id="WP_013516769.1">
    <property type="nucleotide sequence ID" value="NC_014909.2"/>
</dbReference>
<dbReference type="GO" id="GO:0009252">
    <property type="term" value="P:peptidoglycan biosynthetic process"/>
    <property type="evidence" value="ECO:0007669"/>
    <property type="project" value="UniProtKB-UniRule"/>
</dbReference>
<feature type="transmembrane region" description="Helical" evidence="10">
    <location>
        <begin position="130"/>
        <end position="149"/>
    </location>
</feature>
<keyword evidence="10 11" id="KW-0813">Transport</keyword>
<evidence type="ECO:0000256" key="1">
    <source>
        <dbReference type="ARBA" id="ARBA00004651"/>
    </source>
</evidence>
<feature type="transmembrane region" description="Helical" evidence="10">
    <location>
        <begin position="180"/>
        <end position="206"/>
    </location>
</feature>
<proteinExistence type="inferred from homology"/>
<dbReference type="HOGENOM" id="CLU_006797_5_3_6"/>
<dbReference type="GO" id="GO:0015648">
    <property type="term" value="F:lipid-linked peptidoglycan transporter activity"/>
    <property type="evidence" value="ECO:0007669"/>
    <property type="project" value="UniProtKB-UniRule"/>
</dbReference>
<keyword evidence="7 10" id="KW-0472">Membrane</keyword>
<evidence type="ECO:0000313" key="12">
    <source>
        <dbReference type="EMBL" id="ADV33844.1"/>
    </source>
</evidence>
<dbReference type="STRING" id="859654.BVAF_455"/>
<dbReference type="NCBIfam" id="TIGR01695">
    <property type="entry name" value="murJ_mviN"/>
    <property type="match status" value="1"/>
</dbReference>
<keyword evidence="4 10" id="KW-0133">Cell shape</keyword>
<dbReference type="GO" id="GO:0008360">
    <property type="term" value="P:regulation of cell shape"/>
    <property type="evidence" value="ECO:0007669"/>
    <property type="project" value="UniProtKB-UniRule"/>
</dbReference>
<dbReference type="GO" id="GO:0071555">
    <property type="term" value="P:cell wall organization"/>
    <property type="evidence" value="ECO:0007669"/>
    <property type="project" value="UniProtKB-UniRule"/>
</dbReference>
<comment type="subcellular location">
    <subcellularLocation>
        <location evidence="10">Cell inner membrane</location>
        <topology evidence="10">Multi-pass membrane protein</topology>
    </subcellularLocation>
    <subcellularLocation>
        <location evidence="1">Cell membrane</location>
        <topology evidence="1">Multi-pass membrane protein</topology>
    </subcellularLocation>
</comment>
<keyword evidence="13" id="KW-1185">Reference proteome</keyword>
<feature type="transmembrane region" description="Helical" evidence="10">
    <location>
        <begin position="479"/>
        <end position="500"/>
    </location>
</feature>
<evidence type="ECO:0000256" key="8">
    <source>
        <dbReference type="ARBA" id="ARBA00060041"/>
    </source>
</evidence>
<gene>
    <name evidence="12" type="primary">mviN</name>
    <name evidence="10" type="synonym">murJ</name>
    <name evidence="12" type="ordered locus">BVAF_455</name>
</gene>
<evidence type="ECO:0000256" key="10">
    <source>
        <dbReference type="HAMAP-Rule" id="MF_02078"/>
    </source>
</evidence>
<accession>E8Q720</accession>
<comment type="function">
    <text evidence="8 10 11">Involved in peptidoglycan biosynthesis. Transports lipid-linked peptidoglycan precursors from the inner to the outer leaflet of the cytoplasmic membrane.</text>
</comment>
<dbReference type="AlphaFoldDB" id="E8Q720"/>
<dbReference type="PANTHER" id="PTHR47019:SF1">
    <property type="entry name" value="LIPID II FLIPPASE MURJ"/>
    <property type="match status" value="1"/>
</dbReference>
<feature type="transmembrane region" description="Helical" evidence="10">
    <location>
        <begin position="156"/>
        <end position="174"/>
    </location>
</feature>
<keyword evidence="10" id="KW-0997">Cell inner membrane</keyword>
<keyword evidence="10 11" id="KW-0961">Cell wall biogenesis/degradation</keyword>
<dbReference type="PIRSF" id="PIRSF002869">
    <property type="entry name" value="MviN"/>
    <property type="match status" value="1"/>
</dbReference>
<keyword evidence="6 10" id="KW-1133">Transmembrane helix</keyword>
<dbReference type="HAMAP" id="MF_02078">
    <property type="entry name" value="MurJ_MviN"/>
    <property type="match status" value="1"/>
</dbReference>
<dbReference type="KEGG" id="bva:BVAF_455"/>
<feature type="transmembrane region" description="Helical" evidence="10">
    <location>
        <begin position="442"/>
        <end position="467"/>
    </location>
</feature>
<dbReference type="GO" id="GO:0005886">
    <property type="term" value="C:plasma membrane"/>
    <property type="evidence" value="ECO:0007669"/>
    <property type="project" value="UniProtKB-SubCell"/>
</dbReference>
<dbReference type="Proteomes" id="UP000007464">
    <property type="component" value="Chromosome"/>
</dbReference>
<keyword evidence="2 10" id="KW-1003">Cell membrane</keyword>
<keyword evidence="3 10" id="KW-0812">Transmembrane</keyword>
<evidence type="ECO:0000256" key="11">
    <source>
        <dbReference type="PIRNR" id="PIRNR002869"/>
    </source>
</evidence>
<dbReference type="GO" id="GO:0034204">
    <property type="term" value="P:lipid translocation"/>
    <property type="evidence" value="ECO:0007669"/>
    <property type="project" value="TreeGrafter"/>
</dbReference>
<evidence type="ECO:0000256" key="3">
    <source>
        <dbReference type="ARBA" id="ARBA00022692"/>
    </source>
</evidence>
<evidence type="ECO:0000313" key="13">
    <source>
        <dbReference type="Proteomes" id="UP000007464"/>
    </source>
</evidence>
<feature type="transmembrane region" description="Helical" evidence="10">
    <location>
        <begin position="310"/>
        <end position="335"/>
    </location>
</feature>
<feature type="transmembrane region" description="Helical" evidence="10">
    <location>
        <begin position="383"/>
        <end position="403"/>
    </location>
</feature>
<feature type="transmembrane region" description="Helical" evidence="10">
    <location>
        <begin position="409"/>
        <end position="430"/>
    </location>
</feature>
<evidence type="ECO:0000256" key="9">
    <source>
        <dbReference type="ARBA" id="ARBA00061532"/>
    </source>
</evidence>
<dbReference type="InterPro" id="IPR004268">
    <property type="entry name" value="MurJ"/>
</dbReference>
<feature type="transmembrane region" description="Helical" evidence="10">
    <location>
        <begin position="87"/>
        <end position="110"/>
    </location>
</feature>
<comment type="similarity">
    <text evidence="9 10 11">Belongs to the MurJ/MviN family.</text>
</comment>
<organism evidence="12 13">
    <name type="scientific">Blochmanniella vafra (strain BVAF)</name>
    <dbReference type="NCBI Taxonomy" id="859654"/>
    <lineage>
        <taxon>Bacteria</taxon>
        <taxon>Pseudomonadati</taxon>
        <taxon>Pseudomonadota</taxon>
        <taxon>Gammaproteobacteria</taxon>
        <taxon>Enterobacterales</taxon>
        <taxon>Enterobacteriaceae</taxon>
        <taxon>ant endosymbionts</taxon>
        <taxon>Candidatus Blochmanniella</taxon>
    </lineage>
</organism>
<dbReference type="Pfam" id="PF03023">
    <property type="entry name" value="MurJ"/>
    <property type="match status" value="1"/>
</dbReference>
<dbReference type="UniPathway" id="UPA00219"/>
<feature type="transmembrane region" description="Helical" evidence="10">
    <location>
        <begin position="355"/>
        <end position="376"/>
    </location>
</feature>
<comment type="pathway">
    <text evidence="10">Cell wall biogenesis; peptidoglycan biosynthesis.</text>
</comment>
<evidence type="ECO:0000256" key="5">
    <source>
        <dbReference type="ARBA" id="ARBA00022984"/>
    </source>
</evidence>
<dbReference type="EMBL" id="CP002189">
    <property type="protein sequence ID" value="ADV33844.1"/>
    <property type="molecule type" value="Genomic_DNA"/>
</dbReference>